<gene>
    <name evidence="1" type="ORF">HXK09_03990</name>
</gene>
<evidence type="ECO:0000313" key="2">
    <source>
        <dbReference type="Proteomes" id="UP000759246"/>
    </source>
</evidence>
<organism evidence="1 2">
    <name type="scientific">Actinomyces bouchesdurhonensis</name>
    <dbReference type="NCBI Taxonomy" id="1852361"/>
    <lineage>
        <taxon>Bacteria</taxon>
        <taxon>Bacillati</taxon>
        <taxon>Actinomycetota</taxon>
        <taxon>Actinomycetes</taxon>
        <taxon>Actinomycetales</taxon>
        <taxon>Actinomycetaceae</taxon>
        <taxon>Actinomyces</taxon>
    </lineage>
</organism>
<accession>A0A929RNU9</accession>
<dbReference type="AlphaFoldDB" id="A0A929RNU9"/>
<name>A0A929RNU9_9ACTO</name>
<sequence length="472" mass="52277">MSDFNPFTLNLNTIDDGEKKINHTEEFDRLLKRLNRVICDVHMASHGYDTSPDKYIHVNNLGIVDPVAFTLPADDGTGGGVAIALKPGARIDGYHFDESFNNLRERLKNILISHRSLPTFGDGDLTGMSAAIASMGNWTLKLSPNTEINPDSLPRWINTTNEDLGRHTSSTLKFVANELVGKLPSALGQLQQAAYATLYLLNTNVHAVNTLSHDTREAMQAAIKACENFTKTRILSTLKFIGTAIKIAKDAEIIWKGDGEKSAGVAQEVAQWLAVHDINTTIKSPIYNDETILSGLESAIEKLDTAFLEAETSIRDGYIDIAYALGERYKRNMLTIDHENTSVDPYSGTISINWDTYSTIYTIDLPSTAKRFRSVQLERYNVRYGTNFSRSPKLGLGEIGPANSFYDTIECIGHTLERLAESCDGIASGLKDFENTMKENDTESADNFRKITAKIDNYVEKCPKFPPSPSDS</sequence>
<dbReference type="Proteomes" id="UP000759246">
    <property type="component" value="Unassembled WGS sequence"/>
</dbReference>
<reference evidence="1" key="1">
    <citation type="submission" date="2020-04" db="EMBL/GenBank/DDBJ databases">
        <title>Deep metagenomics examines the oral microbiome during advanced dental caries in children, revealing novel taxa and co-occurrences with host molecules.</title>
        <authorList>
            <person name="Baker J.L."/>
            <person name="Morton J.T."/>
            <person name="Dinis M."/>
            <person name="Alvarez R."/>
            <person name="Tran N.C."/>
            <person name="Knight R."/>
            <person name="Edlund A."/>
        </authorList>
    </citation>
    <scope>NUCLEOTIDE SEQUENCE</scope>
    <source>
        <strain evidence="1">JCVI_30_bin.13</strain>
    </source>
</reference>
<evidence type="ECO:0000313" key="1">
    <source>
        <dbReference type="EMBL" id="MBF0966318.1"/>
    </source>
</evidence>
<protein>
    <submittedName>
        <fullName evidence="1">Uncharacterized protein</fullName>
    </submittedName>
</protein>
<dbReference type="EMBL" id="JABZGF010000084">
    <property type="protein sequence ID" value="MBF0966318.1"/>
    <property type="molecule type" value="Genomic_DNA"/>
</dbReference>
<proteinExistence type="predicted"/>
<comment type="caution">
    <text evidence="1">The sequence shown here is derived from an EMBL/GenBank/DDBJ whole genome shotgun (WGS) entry which is preliminary data.</text>
</comment>